<dbReference type="EMBL" id="GISG01133274">
    <property type="protein sequence ID" value="MBA4643366.1"/>
    <property type="molecule type" value="Transcribed_RNA"/>
</dbReference>
<reference evidence="1" key="2">
    <citation type="submission" date="2020-07" db="EMBL/GenBank/DDBJ databases">
        <authorList>
            <person name="Vera ALvarez R."/>
            <person name="Arias-Moreno D.M."/>
            <person name="Jimenez-Jacinto V."/>
            <person name="Jimenez-Bremont J.F."/>
            <person name="Swaminathan K."/>
            <person name="Moose S.P."/>
            <person name="Guerrero-Gonzalez M.L."/>
            <person name="Marino-Ramirez L."/>
            <person name="Landsman D."/>
            <person name="Rodriguez-Kessler M."/>
            <person name="Delgado-Sanchez P."/>
        </authorList>
    </citation>
    <scope>NUCLEOTIDE SEQUENCE</scope>
    <source>
        <tissue evidence="1">Cladode</tissue>
    </source>
</reference>
<dbReference type="AlphaFoldDB" id="A0A7C9DJ81"/>
<accession>A0A7C9DJ81</accession>
<name>A0A7C9DJ81_OPUST</name>
<organism evidence="1">
    <name type="scientific">Opuntia streptacantha</name>
    <name type="common">Prickly pear cactus</name>
    <name type="synonym">Opuntia cardona</name>
    <dbReference type="NCBI Taxonomy" id="393608"/>
    <lineage>
        <taxon>Eukaryota</taxon>
        <taxon>Viridiplantae</taxon>
        <taxon>Streptophyta</taxon>
        <taxon>Embryophyta</taxon>
        <taxon>Tracheophyta</taxon>
        <taxon>Spermatophyta</taxon>
        <taxon>Magnoliopsida</taxon>
        <taxon>eudicotyledons</taxon>
        <taxon>Gunneridae</taxon>
        <taxon>Pentapetalae</taxon>
        <taxon>Caryophyllales</taxon>
        <taxon>Cactineae</taxon>
        <taxon>Cactaceae</taxon>
        <taxon>Opuntioideae</taxon>
        <taxon>Opuntia</taxon>
    </lineage>
</organism>
<evidence type="ECO:0000313" key="1">
    <source>
        <dbReference type="EMBL" id="MBA4643366.1"/>
    </source>
</evidence>
<protein>
    <submittedName>
        <fullName evidence="1">Uncharacterized protein</fullName>
    </submittedName>
</protein>
<sequence>MLSWTCCGITSPDDSPSSPVLYAELSGTRSMQIFFPCNRLLDVTVTSAICLNLLFRTPARPKLSCIETGFSESLSNLGVGSRHSFGCRAFNIRDSTSIRSP</sequence>
<proteinExistence type="predicted"/>
<reference evidence="1" key="1">
    <citation type="journal article" date="2013" name="J. Plant Res.">
        <title>Effect of fungi and light on seed germination of three Opuntia species from semiarid lands of central Mexico.</title>
        <authorList>
            <person name="Delgado-Sanchez P."/>
            <person name="Jimenez-Bremont J.F."/>
            <person name="Guerrero-Gonzalez Mde L."/>
            <person name="Flores J."/>
        </authorList>
    </citation>
    <scope>NUCLEOTIDE SEQUENCE</scope>
    <source>
        <tissue evidence="1">Cladode</tissue>
    </source>
</reference>